<feature type="domain" description="Tyr recombinase" evidence="4">
    <location>
        <begin position="572"/>
        <end position="782"/>
    </location>
</feature>
<dbReference type="Proteomes" id="UP001152888">
    <property type="component" value="Unassembled WGS sequence"/>
</dbReference>
<feature type="compositionally biased region" description="Basic and acidic residues" evidence="3">
    <location>
        <begin position="8"/>
        <end position="36"/>
    </location>
</feature>
<dbReference type="GO" id="GO:0006310">
    <property type="term" value="P:DNA recombination"/>
    <property type="evidence" value="ECO:0007669"/>
    <property type="project" value="UniProtKB-KW"/>
</dbReference>
<dbReference type="CDD" id="cd00397">
    <property type="entry name" value="DNA_BRE_C"/>
    <property type="match status" value="1"/>
</dbReference>
<sequence length="787" mass="89371">MGKRKRSRSSDKLSRRDLQKTINELRDRLNRQERDRRSHSRRHSRSISPRRPRSSSRSRSLVQDRTSIKRRGVPDSEDRNHNYTTRKRRTLDKPTSEYQYSRNSSRERRVSHSPTSNRYQNPRNTSRERRFLNSPTSSRFSKEKIDRRSMSRASYDSASVTSGRSPASNCPAINQDHPELDDLDTLVLQDDINLQAENTENEAEQLPECIKEVLGIDTDTETKQSYHLNDAIRQVWSQTIAQGIGKENMDQILDRHRPPNNFPTLDPPKVNPEVAHILSQAYVKRDQCHARYQLLVGKSTSALGKCMNYVINEIKNNVDSDLKMHLLPHLADVGTFMTQLFHEISTTRREYISQLLSKSVKDTIKETIPGEYLYGTDLAEKIKMAKIAEKAGNDLRQDGYSNKAGPSGIRRGGGTPLSASMATPASPVREGLGAEERANLQAKSPPREQIPIKFNPPSGQQINISGREIIRQGFQLRGISDEAVETIIDSISTATISQYACTYRLWYKYCEEKQIPVFQANVLQVIEFLQNIINTTELNYGSLNSHRSAISLISSDSLGSHPLIKRFMKGVARRRPMNPRYRFTWDPQPVLTALGNLPNNQLKSLTHKLVTLLSLVTGGRLQTISLIRVSNIHRDETRLQIMITDPVKTSLSLNDQPFLSLPFFTPNPNICPASTVLQYLESTKEIRNNEDFLFLTYVKPHKKATKQTLARWVKQTLMSSGVNTTVFKPHSTRHAATSAVRRAGLSVDTICKTAGWSQKTATFARFYDRPLQADDDFANTILSTSIK</sequence>
<name>A0A9P0PLC7_ACAOB</name>
<feature type="compositionally biased region" description="Basic residues" evidence="3">
    <location>
        <begin position="37"/>
        <end position="56"/>
    </location>
</feature>
<dbReference type="Pfam" id="PF00589">
    <property type="entry name" value="Phage_integrase"/>
    <property type="match status" value="1"/>
</dbReference>
<dbReference type="EMBL" id="CAKOFQ010007081">
    <property type="protein sequence ID" value="CAH1990214.1"/>
    <property type="molecule type" value="Genomic_DNA"/>
</dbReference>
<dbReference type="InterPro" id="IPR010998">
    <property type="entry name" value="Integrase_recombinase_N"/>
</dbReference>
<comment type="caution">
    <text evidence="5">The sequence shown here is derived from an EMBL/GenBank/DDBJ whole genome shotgun (WGS) entry which is preliminary data.</text>
</comment>
<feature type="region of interest" description="Disordered" evidence="3">
    <location>
        <begin position="396"/>
        <end position="431"/>
    </location>
</feature>
<proteinExistence type="predicted"/>
<evidence type="ECO:0000256" key="1">
    <source>
        <dbReference type="ARBA" id="ARBA00023125"/>
    </source>
</evidence>
<feature type="compositionally biased region" description="Basic and acidic residues" evidence="3">
    <location>
        <begin position="72"/>
        <end position="81"/>
    </location>
</feature>
<dbReference type="InterPro" id="IPR002104">
    <property type="entry name" value="Integrase_catalytic"/>
</dbReference>
<feature type="compositionally biased region" description="Polar residues" evidence="3">
    <location>
        <begin position="151"/>
        <end position="170"/>
    </location>
</feature>
<evidence type="ECO:0000313" key="5">
    <source>
        <dbReference type="EMBL" id="CAH1990214.1"/>
    </source>
</evidence>
<evidence type="ECO:0000256" key="3">
    <source>
        <dbReference type="SAM" id="MobiDB-lite"/>
    </source>
</evidence>
<dbReference type="GO" id="GO:0003677">
    <property type="term" value="F:DNA binding"/>
    <property type="evidence" value="ECO:0007669"/>
    <property type="project" value="UniProtKB-KW"/>
</dbReference>
<gene>
    <name evidence="5" type="ORF">ACAOBT_LOCUS19515</name>
</gene>
<dbReference type="PANTHER" id="PTHR35617:SF3">
    <property type="entry name" value="CORE-BINDING (CB) DOMAIN-CONTAINING PROTEIN"/>
    <property type="match status" value="1"/>
</dbReference>
<dbReference type="AlphaFoldDB" id="A0A9P0PLC7"/>
<reference evidence="5" key="1">
    <citation type="submission" date="2022-03" db="EMBL/GenBank/DDBJ databases">
        <authorList>
            <person name="Sayadi A."/>
        </authorList>
    </citation>
    <scope>NUCLEOTIDE SEQUENCE</scope>
</reference>
<dbReference type="InterPro" id="IPR013762">
    <property type="entry name" value="Integrase-like_cat_sf"/>
</dbReference>
<feature type="compositionally biased region" description="Polar residues" evidence="3">
    <location>
        <begin position="112"/>
        <end position="124"/>
    </location>
</feature>
<dbReference type="InterPro" id="IPR011010">
    <property type="entry name" value="DNA_brk_join_enz"/>
</dbReference>
<dbReference type="SUPFAM" id="SSF56349">
    <property type="entry name" value="DNA breaking-rejoining enzymes"/>
    <property type="match status" value="1"/>
</dbReference>
<evidence type="ECO:0000256" key="2">
    <source>
        <dbReference type="ARBA" id="ARBA00023172"/>
    </source>
</evidence>
<keyword evidence="2" id="KW-0233">DNA recombination</keyword>
<accession>A0A9P0PLC7</accession>
<evidence type="ECO:0000259" key="4">
    <source>
        <dbReference type="PROSITE" id="PS51898"/>
    </source>
</evidence>
<dbReference type="OrthoDB" id="5960276at2759"/>
<dbReference type="PANTHER" id="PTHR35617">
    <property type="entry name" value="PHAGE_INTEGRASE DOMAIN-CONTAINING PROTEIN"/>
    <property type="match status" value="1"/>
</dbReference>
<keyword evidence="6" id="KW-1185">Reference proteome</keyword>
<feature type="region of interest" description="Disordered" evidence="3">
    <location>
        <begin position="1"/>
        <end position="170"/>
    </location>
</feature>
<organism evidence="5 6">
    <name type="scientific">Acanthoscelides obtectus</name>
    <name type="common">Bean weevil</name>
    <name type="synonym">Bruchus obtectus</name>
    <dbReference type="NCBI Taxonomy" id="200917"/>
    <lineage>
        <taxon>Eukaryota</taxon>
        <taxon>Metazoa</taxon>
        <taxon>Ecdysozoa</taxon>
        <taxon>Arthropoda</taxon>
        <taxon>Hexapoda</taxon>
        <taxon>Insecta</taxon>
        <taxon>Pterygota</taxon>
        <taxon>Neoptera</taxon>
        <taxon>Endopterygota</taxon>
        <taxon>Coleoptera</taxon>
        <taxon>Polyphaga</taxon>
        <taxon>Cucujiformia</taxon>
        <taxon>Chrysomeloidea</taxon>
        <taxon>Chrysomelidae</taxon>
        <taxon>Bruchinae</taxon>
        <taxon>Bruchini</taxon>
        <taxon>Acanthoscelides</taxon>
    </lineage>
</organism>
<feature type="compositionally biased region" description="Basic and acidic residues" evidence="3">
    <location>
        <begin position="140"/>
        <end position="149"/>
    </location>
</feature>
<dbReference type="GO" id="GO:0015074">
    <property type="term" value="P:DNA integration"/>
    <property type="evidence" value="ECO:0007669"/>
    <property type="project" value="InterPro"/>
</dbReference>
<dbReference type="Gene3D" id="1.10.443.10">
    <property type="entry name" value="Intergrase catalytic core"/>
    <property type="match status" value="1"/>
</dbReference>
<evidence type="ECO:0000313" key="6">
    <source>
        <dbReference type="Proteomes" id="UP001152888"/>
    </source>
</evidence>
<dbReference type="Gene3D" id="1.10.150.130">
    <property type="match status" value="1"/>
</dbReference>
<keyword evidence="1" id="KW-0238">DNA-binding</keyword>
<dbReference type="SUPFAM" id="SSF47823">
    <property type="entry name" value="lambda integrase-like, N-terminal domain"/>
    <property type="match status" value="1"/>
</dbReference>
<protein>
    <recommendedName>
        <fullName evidence="4">Tyr recombinase domain-containing protein</fullName>
    </recommendedName>
</protein>
<dbReference type="PROSITE" id="PS51898">
    <property type="entry name" value="TYR_RECOMBINASE"/>
    <property type="match status" value="1"/>
</dbReference>